<name>A0A922L828_DERFA</name>
<keyword evidence="3" id="KW-1185">Reference proteome</keyword>
<protein>
    <submittedName>
        <fullName evidence="2">Uncharacterized protein</fullName>
    </submittedName>
</protein>
<dbReference type="AlphaFoldDB" id="A0A922L828"/>
<evidence type="ECO:0000313" key="3">
    <source>
        <dbReference type="Proteomes" id="UP000790347"/>
    </source>
</evidence>
<dbReference type="EMBL" id="ASGP02000002">
    <property type="protein sequence ID" value="KAH9522818.1"/>
    <property type="molecule type" value="Genomic_DNA"/>
</dbReference>
<proteinExistence type="predicted"/>
<gene>
    <name evidence="2" type="ORF">DERF_006376</name>
</gene>
<evidence type="ECO:0000256" key="1">
    <source>
        <dbReference type="SAM" id="Phobius"/>
    </source>
</evidence>
<feature type="transmembrane region" description="Helical" evidence="1">
    <location>
        <begin position="114"/>
        <end position="136"/>
    </location>
</feature>
<organism evidence="2 3">
    <name type="scientific">Dermatophagoides farinae</name>
    <name type="common">American house dust mite</name>
    <dbReference type="NCBI Taxonomy" id="6954"/>
    <lineage>
        <taxon>Eukaryota</taxon>
        <taxon>Metazoa</taxon>
        <taxon>Ecdysozoa</taxon>
        <taxon>Arthropoda</taxon>
        <taxon>Chelicerata</taxon>
        <taxon>Arachnida</taxon>
        <taxon>Acari</taxon>
        <taxon>Acariformes</taxon>
        <taxon>Sarcoptiformes</taxon>
        <taxon>Astigmata</taxon>
        <taxon>Psoroptidia</taxon>
        <taxon>Analgoidea</taxon>
        <taxon>Pyroglyphidae</taxon>
        <taxon>Dermatophagoidinae</taxon>
        <taxon>Dermatophagoides</taxon>
    </lineage>
</organism>
<accession>A0A922L828</accession>
<keyword evidence="1" id="KW-0472">Membrane</keyword>
<sequence>MEQRFNIYVDEFYEITEKFCCFVWAQCECELLVAHECNETFAYHLNYKMNNDFGSFCQPILTLDEYRLNKFFTKCFMFDTANSKNFWYWSGLGTIVILITEYSCPEILATIWKWFLTVSGGLASIPYLILSMMLIIDQIDCGRYPYKPVYGPPVECTMEQKEAFDYCEIKALRYYGTKIDDFYINSLGFCCFVWYTLQCEIDVSRGCNNTYAMELKQSTINRFESFCHDQPSYEQYTSIFRSCFWHKVGYTFTF</sequence>
<reference evidence="2" key="2">
    <citation type="journal article" date="2022" name="Res Sq">
        <title>Comparative Genomics Reveals Insights into the Divergent Evolution of Astigmatic Mites and Household Pest Adaptations.</title>
        <authorList>
            <person name="Xiong Q."/>
            <person name="Wan A.T.-Y."/>
            <person name="Liu X.-Y."/>
            <person name="Fung C.S.-H."/>
            <person name="Xiao X."/>
            <person name="Malainual N."/>
            <person name="Hou J."/>
            <person name="Wang L."/>
            <person name="Wang M."/>
            <person name="Yang K."/>
            <person name="Cui Y."/>
            <person name="Leung E."/>
            <person name="Nong W."/>
            <person name="Shin S.-K."/>
            <person name="Au S."/>
            <person name="Jeong K.Y."/>
            <person name="Chew F.T."/>
            <person name="Hui J."/>
            <person name="Leung T.F."/>
            <person name="Tungtrongchitr A."/>
            <person name="Zhong N."/>
            <person name="Liu Z."/>
            <person name="Tsui S."/>
        </authorList>
    </citation>
    <scope>NUCLEOTIDE SEQUENCE</scope>
    <source>
        <strain evidence="2">Derf</strain>
        <tissue evidence="2">Whole organism</tissue>
    </source>
</reference>
<feature type="transmembrane region" description="Helical" evidence="1">
    <location>
        <begin position="86"/>
        <end position="102"/>
    </location>
</feature>
<evidence type="ECO:0000313" key="2">
    <source>
        <dbReference type="EMBL" id="KAH9522818.1"/>
    </source>
</evidence>
<keyword evidence="1" id="KW-0812">Transmembrane</keyword>
<comment type="caution">
    <text evidence="2">The sequence shown here is derived from an EMBL/GenBank/DDBJ whole genome shotgun (WGS) entry which is preliminary data.</text>
</comment>
<reference evidence="2" key="1">
    <citation type="submission" date="2013-05" db="EMBL/GenBank/DDBJ databases">
        <authorList>
            <person name="Yim A.K.Y."/>
            <person name="Chan T.F."/>
            <person name="Ji K.M."/>
            <person name="Liu X.Y."/>
            <person name="Zhou J.W."/>
            <person name="Li R.Q."/>
            <person name="Yang K.Y."/>
            <person name="Li J."/>
            <person name="Li M."/>
            <person name="Law P.T.W."/>
            <person name="Wu Y.L."/>
            <person name="Cai Z.L."/>
            <person name="Qin H."/>
            <person name="Bao Y."/>
            <person name="Leung R.K.K."/>
            <person name="Ng P.K.S."/>
            <person name="Zou J."/>
            <person name="Zhong X.J."/>
            <person name="Ran P.X."/>
            <person name="Zhong N.S."/>
            <person name="Liu Z.G."/>
            <person name="Tsui S.K.W."/>
        </authorList>
    </citation>
    <scope>NUCLEOTIDE SEQUENCE</scope>
    <source>
        <strain evidence="2">Derf</strain>
        <tissue evidence="2">Whole organism</tissue>
    </source>
</reference>
<dbReference type="Proteomes" id="UP000790347">
    <property type="component" value="Unassembled WGS sequence"/>
</dbReference>
<keyword evidence="1" id="KW-1133">Transmembrane helix</keyword>